<dbReference type="InterPro" id="IPR057326">
    <property type="entry name" value="KR_dom"/>
</dbReference>
<dbReference type="InterPro" id="IPR036291">
    <property type="entry name" value="NAD(P)-bd_dom_sf"/>
</dbReference>
<sequence>MDLGLAGKGVIVTGGTRGIGLAIARACLAEGATVSICGRSRESLDAALAELGEGAHGAICDVGDAEALAAYVDAAAGALGGLYALVNNPSGFGATDNEDGWKKGIDVDLMGVVRATWAAAPHPEKTGGSVLNISSISGIGPSGSIPYGAVKAAVIQLTQSHALHYAPQRIRVNCIAPGSIEFPGGSWEWRRYNDPSKYFATRDKIPFGRMGTPDEVARVAAFLVSDAAGWVTGQTVAVDGGQNFG</sequence>
<accession>A0A8G2EX90</accession>
<evidence type="ECO:0000256" key="1">
    <source>
        <dbReference type="ARBA" id="ARBA00006484"/>
    </source>
</evidence>
<reference evidence="4 5" key="1">
    <citation type="submission" date="2016-10" db="EMBL/GenBank/DDBJ databases">
        <authorList>
            <person name="Varghese N."/>
            <person name="Submissions S."/>
        </authorList>
    </citation>
    <scope>NUCLEOTIDE SEQUENCE [LARGE SCALE GENOMIC DNA]</scope>
    <source>
        <strain evidence="4 5">DSM 18839</strain>
    </source>
</reference>
<keyword evidence="2" id="KW-0560">Oxidoreductase</keyword>
<dbReference type="GO" id="GO:0016491">
    <property type="term" value="F:oxidoreductase activity"/>
    <property type="evidence" value="ECO:0007669"/>
    <property type="project" value="UniProtKB-KW"/>
</dbReference>
<evidence type="ECO:0000313" key="4">
    <source>
        <dbReference type="EMBL" id="SDF28607.1"/>
    </source>
</evidence>
<dbReference type="Proteomes" id="UP000198615">
    <property type="component" value="Unassembled WGS sequence"/>
</dbReference>
<dbReference type="PANTHER" id="PTHR43943:SF17">
    <property type="entry name" value="3-PHENYLPROPIONATE-DIHYDRODIOL_CINNAMIC ACID-DIHYDRODIOL DEHYDROGENASE"/>
    <property type="match status" value="1"/>
</dbReference>
<dbReference type="PRINTS" id="PR00080">
    <property type="entry name" value="SDRFAMILY"/>
</dbReference>
<evidence type="ECO:0000313" key="5">
    <source>
        <dbReference type="Proteomes" id="UP000198615"/>
    </source>
</evidence>
<protein>
    <submittedName>
        <fullName evidence="4">3-oxoacyl-[acyl-carrier protein] reductase</fullName>
    </submittedName>
</protein>
<dbReference type="PANTHER" id="PTHR43943">
    <property type="entry name" value="DEHYDROGENASE/REDUCTASE (SDR FAMILY) MEMBER 4"/>
    <property type="match status" value="1"/>
</dbReference>
<keyword evidence="5" id="KW-1185">Reference proteome</keyword>
<dbReference type="SUPFAM" id="SSF51735">
    <property type="entry name" value="NAD(P)-binding Rossmann-fold domains"/>
    <property type="match status" value="1"/>
</dbReference>
<dbReference type="CDD" id="cd05233">
    <property type="entry name" value="SDR_c"/>
    <property type="match status" value="1"/>
</dbReference>
<name>A0A8G2EX90_9PROT</name>
<dbReference type="Pfam" id="PF13561">
    <property type="entry name" value="adh_short_C2"/>
    <property type="match status" value="1"/>
</dbReference>
<dbReference type="FunFam" id="3.40.50.720:FF:000084">
    <property type="entry name" value="Short-chain dehydrogenase reductase"/>
    <property type="match status" value="1"/>
</dbReference>
<dbReference type="OrthoDB" id="9793325at2"/>
<dbReference type="SMART" id="SM00822">
    <property type="entry name" value="PKS_KR"/>
    <property type="match status" value="1"/>
</dbReference>
<dbReference type="EMBL" id="FNBW01000002">
    <property type="protein sequence ID" value="SDF28607.1"/>
    <property type="molecule type" value="Genomic_DNA"/>
</dbReference>
<dbReference type="PRINTS" id="PR00081">
    <property type="entry name" value="GDHRDH"/>
</dbReference>
<evidence type="ECO:0000259" key="3">
    <source>
        <dbReference type="SMART" id="SM00822"/>
    </source>
</evidence>
<proteinExistence type="inferred from homology"/>
<dbReference type="RefSeq" id="WP_093148445.1">
    <property type="nucleotide sequence ID" value="NZ_FNBW01000002.1"/>
</dbReference>
<dbReference type="AlphaFoldDB" id="A0A8G2EX90"/>
<evidence type="ECO:0000256" key="2">
    <source>
        <dbReference type="ARBA" id="ARBA00023002"/>
    </source>
</evidence>
<comment type="similarity">
    <text evidence="1">Belongs to the short-chain dehydrogenases/reductases (SDR) family.</text>
</comment>
<organism evidence="4 5">
    <name type="scientific">Thalassobaculum litoreum DSM 18839</name>
    <dbReference type="NCBI Taxonomy" id="1123362"/>
    <lineage>
        <taxon>Bacteria</taxon>
        <taxon>Pseudomonadati</taxon>
        <taxon>Pseudomonadota</taxon>
        <taxon>Alphaproteobacteria</taxon>
        <taxon>Rhodospirillales</taxon>
        <taxon>Thalassobaculaceae</taxon>
        <taxon>Thalassobaculum</taxon>
    </lineage>
</organism>
<dbReference type="Gene3D" id="3.40.50.720">
    <property type="entry name" value="NAD(P)-binding Rossmann-like Domain"/>
    <property type="match status" value="1"/>
</dbReference>
<comment type="caution">
    <text evidence="4">The sequence shown here is derived from an EMBL/GenBank/DDBJ whole genome shotgun (WGS) entry which is preliminary data.</text>
</comment>
<gene>
    <name evidence="4" type="ORF">SAMN05660686_00895</name>
</gene>
<feature type="domain" description="Ketoreductase" evidence="3">
    <location>
        <begin position="8"/>
        <end position="178"/>
    </location>
</feature>
<dbReference type="InterPro" id="IPR002347">
    <property type="entry name" value="SDR_fam"/>
</dbReference>